<feature type="domain" description="PWWP" evidence="6">
    <location>
        <begin position="9"/>
        <end position="59"/>
    </location>
</feature>
<accession>A0AAN7SJH2</accession>
<dbReference type="SUPFAM" id="SSF140576">
    <property type="entry name" value="HIV integrase-binding domain"/>
    <property type="match status" value="1"/>
</dbReference>
<comment type="subcellular location">
    <subcellularLocation>
        <location evidence="1">Nucleus</location>
    </subcellularLocation>
</comment>
<reference evidence="8" key="1">
    <citation type="submission" date="2023-01" db="EMBL/GenBank/DDBJ databases">
        <title>Key to firefly adult light organ development and bioluminescence: homeobox transcription factors regulate luciferase expression and transportation to peroxisome.</title>
        <authorList>
            <person name="Fu X."/>
        </authorList>
    </citation>
    <scope>NUCLEOTIDE SEQUENCE [LARGE SCALE GENOMIC DNA]</scope>
</reference>
<evidence type="ECO:0000256" key="1">
    <source>
        <dbReference type="ARBA" id="ARBA00004123"/>
    </source>
</evidence>
<dbReference type="GO" id="GO:0005634">
    <property type="term" value="C:nucleus"/>
    <property type="evidence" value="ECO:0007669"/>
    <property type="project" value="UniProtKB-SubCell"/>
</dbReference>
<keyword evidence="8" id="KW-1185">Reference proteome</keyword>
<dbReference type="InterPro" id="IPR036218">
    <property type="entry name" value="HIVI-bd_sf"/>
</dbReference>
<proteinExistence type="inferred from homology"/>
<protein>
    <recommendedName>
        <fullName evidence="6">PWWP domain-containing protein</fullName>
    </recommendedName>
</protein>
<dbReference type="SUPFAM" id="SSF63748">
    <property type="entry name" value="Tudor/PWWP/MBT"/>
    <property type="match status" value="1"/>
</dbReference>
<organism evidence="7 8">
    <name type="scientific">Aquatica leii</name>
    <dbReference type="NCBI Taxonomy" id="1421715"/>
    <lineage>
        <taxon>Eukaryota</taxon>
        <taxon>Metazoa</taxon>
        <taxon>Ecdysozoa</taxon>
        <taxon>Arthropoda</taxon>
        <taxon>Hexapoda</taxon>
        <taxon>Insecta</taxon>
        <taxon>Pterygota</taxon>
        <taxon>Neoptera</taxon>
        <taxon>Endopterygota</taxon>
        <taxon>Coleoptera</taxon>
        <taxon>Polyphaga</taxon>
        <taxon>Elateriformia</taxon>
        <taxon>Elateroidea</taxon>
        <taxon>Lampyridae</taxon>
        <taxon>Luciolinae</taxon>
        <taxon>Aquatica</taxon>
    </lineage>
</organism>
<dbReference type="Pfam" id="PF00855">
    <property type="entry name" value="PWWP"/>
    <property type="match status" value="1"/>
</dbReference>
<feature type="compositionally biased region" description="Basic and acidic residues" evidence="5">
    <location>
        <begin position="176"/>
        <end position="206"/>
    </location>
</feature>
<dbReference type="Proteomes" id="UP001353858">
    <property type="component" value="Unassembled WGS sequence"/>
</dbReference>
<evidence type="ECO:0000313" key="7">
    <source>
        <dbReference type="EMBL" id="KAK4884942.1"/>
    </source>
</evidence>
<feature type="region of interest" description="Disordered" evidence="5">
    <location>
        <begin position="87"/>
        <end position="210"/>
    </location>
</feature>
<feature type="region of interest" description="Disordered" evidence="5">
    <location>
        <begin position="516"/>
        <end position="540"/>
    </location>
</feature>
<feature type="compositionally biased region" description="Polar residues" evidence="5">
    <location>
        <begin position="137"/>
        <end position="152"/>
    </location>
</feature>
<sequence length="540" mass="61524">MKKVTSFNVGDKVFAKVKGYPAWPATIIEDQTTKFNVRFYGTGETGIVKSKDLFYYLKHKKSFIKSLKRKDYNEAIEEIENAIKECGGTDGNSEEIIDATSSPPGKVETTENTKNKRKRSDSLDKTNGNVSKKLAVENTSNNDLVPETSQNKITKKVLPERSPRKLKTRGSTNIKDVIETATVKETEQSEEPKENEENTEDIKNEEVENEAVTVNELETTEKYVTAADIKIVTEDYLAAVVSYAEFVKSEETKYKKKPVENRQKFENQVVLIKMPSGKFVGIKYNKESPPQLSNEFDQAVYDATEAKTVLSLKKLVEEGKCNPESDKSLFMTNISIKENEIQEILRSEIIQRKKDKINQLKIESNLIELDANIKKCLGLDKAQPQKAVECLEEMLKLNILPLMLKKHPHVVEMIKRLGKYIGNVGEWDFSKEQLDDFEVQAEIVRKKANEVFTKFAKLFDVSNETMLWKVFNDEVEHFKDQVKHMTEGAIFSLTSEPNSRQSFLDKIEDVEKSNIIVSNEDEKPENDTVNEAPLDSSLSI</sequence>
<evidence type="ECO:0000256" key="4">
    <source>
        <dbReference type="ARBA" id="ARBA00023242"/>
    </source>
</evidence>
<dbReference type="SMART" id="SM00293">
    <property type="entry name" value="PWWP"/>
    <property type="match status" value="1"/>
</dbReference>
<keyword evidence="3" id="KW-0175">Coiled coil</keyword>
<dbReference type="AlphaFoldDB" id="A0AAN7SJH2"/>
<dbReference type="Pfam" id="PF11467">
    <property type="entry name" value="LEDGF"/>
    <property type="match status" value="1"/>
</dbReference>
<name>A0AAN7SJH2_9COLE</name>
<dbReference type="InterPro" id="IPR035441">
    <property type="entry name" value="TFIIS/LEDGF_dom_sf"/>
</dbReference>
<evidence type="ECO:0000256" key="5">
    <source>
        <dbReference type="SAM" id="MobiDB-lite"/>
    </source>
</evidence>
<evidence type="ECO:0000313" key="8">
    <source>
        <dbReference type="Proteomes" id="UP001353858"/>
    </source>
</evidence>
<dbReference type="Gene3D" id="2.30.30.140">
    <property type="match status" value="1"/>
</dbReference>
<dbReference type="InterPro" id="IPR000313">
    <property type="entry name" value="PWWP_dom"/>
</dbReference>
<dbReference type="CDD" id="cd05834">
    <property type="entry name" value="PWWP_HRP"/>
    <property type="match status" value="1"/>
</dbReference>
<comment type="similarity">
    <text evidence="2">Belongs to the HDGF family.</text>
</comment>
<keyword evidence="4" id="KW-0539">Nucleus</keyword>
<evidence type="ECO:0000256" key="2">
    <source>
        <dbReference type="ARBA" id="ARBA00005309"/>
    </source>
</evidence>
<dbReference type="PROSITE" id="PS50812">
    <property type="entry name" value="PWWP"/>
    <property type="match status" value="1"/>
</dbReference>
<dbReference type="InterPro" id="IPR021567">
    <property type="entry name" value="LEDGF_IBD"/>
</dbReference>
<dbReference type="Gene3D" id="1.20.930.10">
    <property type="entry name" value="Conserved domain common to transcription factors TFIIS, elongin A, CRSP70"/>
    <property type="match status" value="1"/>
</dbReference>
<evidence type="ECO:0000259" key="6">
    <source>
        <dbReference type="PROSITE" id="PS50812"/>
    </source>
</evidence>
<evidence type="ECO:0000256" key="3">
    <source>
        <dbReference type="ARBA" id="ARBA00023054"/>
    </source>
</evidence>
<dbReference type="PANTHER" id="PTHR12550">
    <property type="entry name" value="HEPATOMA-DERIVED GROWTH FACTOR-RELATED"/>
    <property type="match status" value="1"/>
</dbReference>
<dbReference type="EMBL" id="JARPUR010000001">
    <property type="protein sequence ID" value="KAK4884942.1"/>
    <property type="molecule type" value="Genomic_DNA"/>
</dbReference>
<feature type="compositionally biased region" description="Basic and acidic residues" evidence="5">
    <location>
        <begin position="108"/>
        <end position="124"/>
    </location>
</feature>
<dbReference type="PANTHER" id="PTHR12550:SF70">
    <property type="entry name" value="JIL-1 ANCHORING AND STABILIZING PROTEIN, ISOFORM A"/>
    <property type="match status" value="1"/>
</dbReference>
<gene>
    <name evidence="7" type="ORF">RN001_001213</name>
</gene>
<comment type="caution">
    <text evidence="7">The sequence shown here is derived from an EMBL/GenBank/DDBJ whole genome shotgun (WGS) entry which is preliminary data.</text>
</comment>